<keyword evidence="1" id="KW-0805">Transcription regulation</keyword>
<organism evidence="5 6">
    <name type="scientific">Halobacteriovorax marinus</name>
    <dbReference type="NCBI Taxonomy" id="97084"/>
    <lineage>
        <taxon>Bacteria</taxon>
        <taxon>Pseudomonadati</taxon>
        <taxon>Bdellovibrionota</taxon>
        <taxon>Bacteriovoracia</taxon>
        <taxon>Bacteriovoracales</taxon>
        <taxon>Halobacteriovoraceae</taxon>
        <taxon>Halobacteriovorax</taxon>
    </lineage>
</organism>
<accession>A0A1Y5FBI6</accession>
<dbReference type="GO" id="GO:0003700">
    <property type="term" value="F:DNA-binding transcription factor activity"/>
    <property type="evidence" value="ECO:0007669"/>
    <property type="project" value="InterPro"/>
</dbReference>
<dbReference type="PRINTS" id="PR00032">
    <property type="entry name" value="HTHARAC"/>
</dbReference>
<dbReference type="EMBL" id="MAAO01000007">
    <property type="protein sequence ID" value="OUR95766.1"/>
    <property type="molecule type" value="Genomic_DNA"/>
</dbReference>
<dbReference type="InterPro" id="IPR009057">
    <property type="entry name" value="Homeodomain-like_sf"/>
</dbReference>
<dbReference type="PANTHER" id="PTHR46796">
    <property type="entry name" value="HTH-TYPE TRANSCRIPTIONAL ACTIVATOR RHAS-RELATED"/>
    <property type="match status" value="1"/>
</dbReference>
<dbReference type="InterPro" id="IPR018062">
    <property type="entry name" value="HTH_AraC-typ_CS"/>
</dbReference>
<evidence type="ECO:0000259" key="4">
    <source>
        <dbReference type="PROSITE" id="PS01124"/>
    </source>
</evidence>
<dbReference type="PANTHER" id="PTHR46796:SF7">
    <property type="entry name" value="ARAC FAMILY TRANSCRIPTIONAL REGULATOR"/>
    <property type="match status" value="1"/>
</dbReference>
<name>A0A1Y5FBI6_9BACT</name>
<dbReference type="InterPro" id="IPR020449">
    <property type="entry name" value="Tscrpt_reg_AraC-type_HTH"/>
</dbReference>
<gene>
    <name evidence="5" type="ORF">A9Q84_14790</name>
</gene>
<comment type="caution">
    <text evidence="5">The sequence shown here is derived from an EMBL/GenBank/DDBJ whole genome shotgun (WGS) entry which is preliminary data.</text>
</comment>
<dbReference type="InterPro" id="IPR018060">
    <property type="entry name" value="HTH_AraC"/>
</dbReference>
<dbReference type="GO" id="GO:0043565">
    <property type="term" value="F:sequence-specific DNA binding"/>
    <property type="evidence" value="ECO:0007669"/>
    <property type="project" value="InterPro"/>
</dbReference>
<evidence type="ECO:0000313" key="6">
    <source>
        <dbReference type="Proteomes" id="UP000196531"/>
    </source>
</evidence>
<dbReference type="Gene3D" id="1.10.10.60">
    <property type="entry name" value="Homeodomain-like"/>
    <property type="match status" value="2"/>
</dbReference>
<sequence>MKNSDVLTSFLTIGSLGSRIVSRPKLAGEWGLSFPSEDRSMFHIVRKGSCWFKHESQQAPIKLSQGDLIFISKVGDYELLQSPTSKSDNYHTTIKEMEKRNIVDSDPTYLFCGSYQLQQNINLPLFNQLPSFIYISAEESIKNPKLANIIRLIIEEDMDDDIGHLIVQKRLIDILLVYILRYWVQQDAGNSKGWLAAIADEKIGKSLSLLHNSPAKKWTLDELSSLVGMSKTSFSRKFSQVVGESPMGYLSKWRIDLAAKLLLESDRSVAEISMEVGYESEYSFSRIFKSLKGLPPKKYRNS</sequence>
<dbReference type="Pfam" id="PF12852">
    <property type="entry name" value="Cupin_6"/>
    <property type="match status" value="1"/>
</dbReference>
<evidence type="ECO:0000256" key="2">
    <source>
        <dbReference type="ARBA" id="ARBA00023125"/>
    </source>
</evidence>
<keyword evidence="2" id="KW-0238">DNA-binding</keyword>
<keyword evidence="3" id="KW-0804">Transcription</keyword>
<dbReference type="AlphaFoldDB" id="A0A1Y5FBI6"/>
<dbReference type="PROSITE" id="PS01124">
    <property type="entry name" value="HTH_ARAC_FAMILY_2"/>
    <property type="match status" value="1"/>
</dbReference>
<dbReference type="PROSITE" id="PS00041">
    <property type="entry name" value="HTH_ARAC_FAMILY_1"/>
    <property type="match status" value="1"/>
</dbReference>
<evidence type="ECO:0000256" key="1">
    <source>
        <dbReference type="ARBA" id="ARBA00023015"/>
    </source>
</evidence>
<evidence type="ECO:0000256" key="3">
    <source>
        <dbReference type="ARBA" id="ARBA00023163"/>
    </source>
</evidence>
<reference evidence="6" key="1">
    <citation type="journal article" date="2017" name="Proc. Natl. Acad. Sci. U.S.A.">
        <title>Simulation of Deepwater Horizon oil plume reveals substrate specialization within a complex community of hydrocarbon-degraders.</title>
        <authorList>
            <person name="Hu P."/>
            <person name="Dubinsky E.A."/>
            <person name="Probst A.J."/>
            <person name="Wang J."/>
            <person name="Sieber C.M.K."/>
            <person name="Tom L.M."/>
            <person name="Gardinali P."/>
            <person name="Banfield J.F."/>
            <person name="Atlas R.M."/>
            <person name="Andersen G.L."/>
        </authorList>
    </citation>
    <scope>NUCLEOTIDE SEQUENCE [LARGE SCALE GENOMIC DNA]</scope>
</reference>
<dbReference type="Proteomes" id="UP000196531">
    <property type="component" value="Unassembled WGS sequence"/>
</dbReference>
<proteinExistence type="predicted"/>
<dbReference type="SUPFAM" id="SSF46689">
    <property type="entry name" value="Homeodomain-like"/>
    <property type="match status" value="2"/>
</dbReference>
<dbReference type="InterPro" id="IPR032783">
    <property type="entry name" value="AraC_lig"/>
</dbReference>
<dbReference type="InterPro" id="IPR050204">
    <property type="entry name" value="AraC_XylS_family_regulators"/>
</dbReference>
<protein>
    <recommendedName>
        <fullName evidence="4">HTH araC/xylS-type domain-containing protein</fullName>
    </recommendedName>
</protein>
<dbReference type="Pfam" id="PF12833">
    <property type="entry name" value="HTH_18"/>
    <property type="match status" value="1"/>
</dbReference>
<dbReference type="SMART" id="SM00342">
    <property type="entry name" value="HTH_ARAC"/>
    <property type="match status" value="1"/>
</dbReference>
<feature type="domain" description="HTH araC/xylS-type" evidence="4">
    <location>
        <begin position="204"/>
        <end position="302"/>
    </location>
</feature>
<evidence type="ECO:0000313" key="5">
    <source>
        <dbReference type="EMBL" id="OUR95766.1"/>
    </source>
</evidence>